<accession>A0ABP5EQR3</accession>
<evidence type="ECO:0000256" key="5">
    <source>
        <dbReference type="ARBA" id="ARBA00023163"/>
    </source>
</evidence>
<comment type="similarity">
    <text evidence="1">Belongs to the sigma-70 factor family. ECF subfamily.</text>
</comment>
<dbReference type="PANTHER" id="PTHR43133:SF50">
    <property type="entry name" value="ECF RNA POLYMERASE SIGMA FACTOR SIGM"/>
    <property type="match status" value="1"/>
</dbReference>
<dbReference type="InterPro" id="IPR013324">
    <property type="entry name" value="RNA_pol_sigma_r3/r4-like"/>
</dbReference>
<gene>
    <name evidence="8" type="ORF">GCM10009838_80630</name>
</gene>
<evidence type="ECO:0000256" key="1">
    <source>
        <dbReference type="ARBA" id="ARBA00010641"/>
    </source>
</evidence>
<feature type="domain" description="RNA polymerase sigma-70 region 2" evidence="6">
    <location>
        <begin position="19"/>
        <end position="78"/>
    </location>
</feature>
<dbReference type="InterPro" id="IPR007627">
    <property type="entry name" value="RNA_pol_sigma70_r2"/>
</dbReference>
<dbReference type="InterPro" id="IPR014284">
    <property type="entry name" value="RNA_pol_sigma-70_dom"/>
</dbReference>
<dbReference type="NCBIfam" id="TIGR02937">
    <property type="entry name" value="sigma70-ECF"/>
    <property type="match status" value="1"/>
</dbReference>
<keyword evidence="5" id="KW-0804">Transcription</keyword>
<evidence type="ECO:0000259" key="7">
    <source>
        <dbReference type="Pfam" id="PF08281"/>
    </source>
</evidence>
<reference evidence="9" key="1">
    <citation type="journal article" date="2019" name="Int. J. Syst. Evol. Microbiol.">
        <title>The Global Catalogue of Microorganisms (GCM) 10K type strain sequencing project: providing services to taxonomists for standard genome sequencing and annotation.</title>
        <authorList>
            <consortium name="The Broad Institute Genomics Platform"/>
            <consortium name="The Broad Institute Genome Sequencing Center for Infectious Disease"/>
            <person name="Wu L."/>
            <person name="Ma J."/>
        </authorList>
    </citation>
    <scope>NUCLEOTIDE SEQUENCE [LARGE SCALE GENOMIC DNA]</scope>
    <source>
        <strain evidence="9">JCM 16013</strain>
    </source>
</reference>
<dbReference type="Gene3D" id="1.10.1740.10">
    <property type="match status" value="1"/>
</dbReference>
<keyword evidence="9" id="KW-1185">Reference proteome</keyword>
<keyword evidence="3" id="KW-0731">Sigma factor</keyword>
<proteinExistence type="inferred from homology"/>
<dbReference type="NCBIfam" id="TIGR02983">
    <property type="entry name" value="SigE-fam_strep"/>
    <property type="match status" value="1"/>
</dbReference>
<protein>
    <submittedName>
        <fullName evidence="8">SigE family RNA polymerase sigma factor</fullName>
    </submittedName>
</protein>
<comment type="caution">
    <text evidence="8">The sequence shown here is derived from an EMBL/GenBank/DDBJ whole genome shotgun (WGS) entry which is preliminary data.</text>
</comment>
<name>A0ABP5EQR3_9ACTN</name>
<evidence type="ECO:0000256" key="3">
    <source>
        <dbReference type="ARBA" id="ARBA00023082"/>
    </source>
</evidence>
<dbReference type="InterPro" id="IPR036388">
    <property type="entry name" value="WH-like_DNA-bd_sf"/>
</dbReference>
<dbReference type="RefSeq" id="WP_344662491.1">
    <property type="nucleotide sequence ID" value="NZ_BAAAQM010000074.1"/>
</dbReference>
<dbReference type="SUPFAM" id="SSF88946">
    <property type="entry name" value="Sigma2 domain of RNA polymerase sigma factors"/>
    <property type="match status" value="1"/>
</dbReference>
<keyword evidence="2" id="KW-0805">Transcription regulation</keyword>
<dbReference type="PANTHER" id="PTHR43133">
    <property type="entry name" value="RNA POLYMERASE ECF-TYPE SIGMA FACTO"/>
    <property type="match status" value="1"/>
</dbReference>
<dbReference type="Pfam" id="PF08281">
    <property type="entry name" value="Sigma70_r4_2"/>
    <property type="match status" value="1"/>
</dbReference>
<dbReference type="Pfam" id="PF04542">
    <property type="entry name" value="Sigma70_r2"/>
    <property type="match status" value="1"/>
</dbReference>
<evidence type="ECO:0000313" key="9">
    <source>
        <dbReference type="Proteomes" id="UP001499854"/>
    </source>
</evidence>
<keyword evidence="4" id="KW-0238">DNA-binding</keyword>
<dbReference type="SUPFAM" id="SSF88659">
    <property type="entry name" value="Sigma3 and sigma4 domains of RNA polymerase sigma factors"/>
    <property type="match status" value="1"/>
</dbReference>
<sequence length="180" mass="20068">MRGPDEKEFGELVAGRSHALRRTAYLMCGDWHQAEDLVQTTFIKLFCAWNKVDRADSLDAYLRKTLLHACIDEKRRGWFRREWPTADPPDVADVPPFPPADRDLLVAGLRRLAPGQRAVLVLRFWEDLDVEETARALGCSAGTVKSQTARGLAALRAVVGELASVDGWVADGVERMKGHS</sequence>
<evidence type="ECO:0000256" key="4">
    <source>
        <dbReference type="ARBA" id="ARBA00023125"/>
    </source>
</evidence>
<dbReference type="Proteomes" id="UP001499854">
    <property type="component" value="Unassembled WGS sequence"/>
</dbReference>
<dbReference type="InterPro" id="IPR039425">
    <property type="entry name" value="RNA_pol_sigma-70-like"/>
</dbReference>
<dbReference type="InterPro" id="IPR013325">
    <property type="entry name" value="RNA_pol_sigma_r2"/>
</dbReference>
<dbReference type="InterPro" id="IPR014325">
    <property type="entry name" value="RNA_pol_sigma-E_actinobac"/>
</dbReference>
<evidence type="ECO:0000256" key="2">
    <source>
        <dbReference type="ARBA" id="ARBA00023015"/>
    </source>
</evidence>
<feature type="domain" description="RNA polymerase sigma factor 70 region 4 type 2" evidence="7">
    <location>
        <begin position="105"/>
        <end position="155"/>
    </location>
</feature>
<evidence type="ECO:0000259" key="6">
    <source>
        <dbReference type="Pfam" id="PF04542"/>
    </source>
</evidence>
<evidence type="ECO:0000313" key="8">
    <source>
        <dbReference type="EMBL" id="GAA2002571.1"/>
    </source>
</evidence>
<organism evidence="8 9">
    <name type="scientific">Catenulispora subtropica</name>
    <dbReference type="NCBI Taxonomy" id="450798"/>
    <lineage>
        <taxon>Bacteria</taxon>
        <taxon>Bacillati</taxon>
        <taxon>Actinomycetota</taxon>
        <taxon>Actinomycetes</taxon>
        <taxon>Catenulisporales</taxon>
        <taxon>Catenulisporaceae</taxon>
        <taxon>Catenulispora</taxon>
    </lineage>
</organism>
<dbReference type="EMBL" id="BAAAQM010000074">
    <property type="protein sequence ID" value="GAA2002571.1"/>
    <property type="molecule type" value="Genomic_DNA"/>
</dbReference>
<dbReference type="InterPro" id="IPR013249">
    <property type="entry name" value="RNA_pol_sigma70_r4_t2"/>
</dbReference>
<dbReference type="CDD" id="cd06171">
    <property type="entry name" value="Sigma70_r4"/>
    <property type="match status" value="1"/>
</dbReference>
<dbReference type="Gene3D" id="1.10.10.10">
    <property type="entry name" value="Winged helix-like DNA-binding domain superfamily/Winged helix DNA-binding domain"/>
    <property type="match status" value="1"/>
</dbReference>